<reference evidence="5" key="2">
    <citation type="submission" date="2010-03" db="EMBL/GenBank/DDBJ databases">
        <authorList>
            <person name="Pajon A."/>
        </authorList>
    </citation>
    <scope>NUCLEOTIDE SEQUENCE</scope>
    <source>
        <strain evidence="5">Type strain: 18P13</strain>
    </source>
</reference>
<protein>
    <submittedName>
        <fullName evidence="5">Glycosyltransferases, probably involved in cell wall biogenesis</fullName>
    </submittedName>
</protein>
<dbReference type="GO" id="GO:0016757">
    <property type="term" value="F:glycosyltransferase activity"/>
    <property type="evidence" value="ECO:0007669"/>
    <property type="project" value="UniProtKB-KW"/>
</dbReference>
<dbReference type="Pfam" id="PF13641">
    <property type="entry name" value="Glyco_tranf_2_3"/>
    <property type="match status" value="1"/>
</dbReference>
<organism evidence="5 6">
    <name type="scientific">Ruminococcus champanellensis (strain DSM 18848 / JCM 17042 / KCTC 15320 / 18P13)</name>
    <dbReference type="NCBI Taxonomy" id="213810"/>
    <lineage>
        <taxon>Bacteria</taxon>
        <taxon>Bacillati</taxon>
        <taxon>Bacillota</taxon>
        <taxon>Clostridia</taxon>
        <taxon>Eubacteriales</taxon>
        <taxon>Oscillospiraceae</taxon>
        <taxon>Ruminococcus</taxon>
    </lineage>
</organism>
<accession>D4LBU2</accession>
<dbReference type="InterPro" id="IPR029044">
    <property type="entry name" value="Nucleotide-diphossugar_trans"/>
</dbReference>
<dbReference type="EMBL" id="FP929052">
    <property type="protein sequence ID" value="CBL17087.1"/>
    <property type="molecule type" value="Genomic_DNA"/>
</dbReference>
<keyword evidence="4" id="KW-0812">Transmembrane</keyword>
<dbReference type="PANTHER" id="PTHR43630:SF1">
    <property type="entry name" value="POLY-BETA-1,6-N-ACETYL-D-GLUCOSAMINE SYNTHASE"/>
    <property type="match status" value="1"/>
</dbReference>
<evidence type="ECO:0000256" key="4">
    <source>
        <dbReference type="SAM" id="Phobius"/>
    </source>
</evidence>
<keyword evidence="6" id="KW-1185">Reference proteome</keyword>
<dbReference type="KEGG" id="rch:RUM_09130"/>
<evidence type="ECO:0000313" key="6">
    <source>
        <dbReference type="Proteomes" id="UP000007054"/>
    </source>
</evidence>
<keyword evidence="4" id="KW-0472">Membrane</keyword>
<dbReference type="RefSeq" id="WP_015557994.1">
    <property type="nucleotide sequence ID" value="NC_021039.1"/>
</dbReference>
<dbReference type="PROSITE" id="PS51257">
    <property type="entry name" value="PROKAR_LIPOPROTEIN"/>
    <property type="match status" value="1"/>
</dbReference>
<dbReference type="Gene3D" id="3.90.550.10">
    <property type="entry name" value="Spore Coat Polysaccharide Biosynthesis Protein SpsA, Chain A"/>
    <property type="match status" value="1"/>
</dbReference>
<reference evidence="5" key="1">
    <citation type="submission" date="2010-03" db="EMBL/GenBank/DDBJ databases">
        <title>The genome sequence of Ruminococcus sp. 18P13.</title>
        <authorList>
            <consortium name="metaHIT consortium -- http://www.metahit.eu/"/>
            <person name="Pajon A."/>
            <person name="Turner K."/>
            <person name="Parkhill J."/>
            <person name="Bernalier A."/>
        </authorList>
    </citation>
    <scope>NUCLEOTIDE SEQUENCE [LARGE SCALE GENOMIC DNA]</scope>
    <source>
        <strain evidence="5">Type strain: 18P13</strain>
    </source>
</reference>
<name>D4LBU2_RUMC1</name>
<keyword evidence="2" id="KW-0328">Glycosyltransferase</keyword>
<dbReference type="AlphaFoldDB" id="D4LBU2"/>
<proteinExistence type="inferred from homology"/>
<dbReference type="STRING" id="213810.RUM_09130"/>
<dbReference type="GeneID" id="83157243"/>
<dbReference type="CDD" id="cd06438">
    <property type="entry name" value="EpsO_like"/>
    <property type="match status" value="1"/>
</dbReference>
<gene>
    <name evidence="5" type="ordered locus">RUM_09130</name>
</gene>
<dbReference type="PATRIC" id="fig|213810.4.peg.823"/>
<sequence>MEAIKIINYVIMVLFFACYAYQFLYIPIALLKKKKPLPKGKRHRFGVLIAARNEESVLGDLLDSLNTQTYPAELIDIYVVADNCTDRTAAVANAHGAAVFERFDQTHTGKGYALDFLLRKIRKKYDAYLVFDADNLVAPDYIQEINKTFSTGYDIVTSYRNTKNYGDNWISAGYGLWFLREAQYLNRPRASIGASCGVSGTGFLFSARILQKCGGWHFFSLTEDIEFTAHNIVNGEKIGYCPSAVFYDEQPTGFRQSIR</sequence>
<dbReference type="HOGENOM" id="CLU_1073189_0_0_9"/>
<dbReference type="PANTHER" id="PTHR43630">
    <property type="entry name" value="POLY-BETA-1,6-N-ACETYL-D-GLUCOSAMINE SYNTHASE"/>
    <property type="match status" value="1"/>
</dbReference>
<comment type="similarity">
    <text evidence="1">Belongs to the glycosyltransferase 2 family.</text>
</comment>
<evidence type="ECO:0000256" key="1">
    <source>
        <dbReference type="ARBA" id="ARBA00006739"/>
    </source>
</evidence>
<dbReference type="SUPFAM" id="SSF53448">
    <property type="entry name" value="Nucleotide-diphospho-sugar transferases"/>
    <property type="match status" value="1"/>
</dbReference>
<dbReference type="Proteomes" id="UP000007054">
    <property type="component" value="Chromosome"/>
</dbReference>
<feature type="transmembrane region" description="Helical" evidence="4">
    <location>
        <begin position="6"/>
        <end position="31"/>
    </location>
</feature>
<dbReference type="CAZy" id="GT2">
    <property type="family name" value="Glycosyltransferase Family 2"/>
</dbReference>
<evidence type="ECO:0000313" key="5">
    <source>
        <dbReference type="EMBL" id="CBL17087.1"/>
    </source>
</evidence>
<evidence type="ECO:0000256" key="2">
    <source>
        <dbReference type="ARBA" id="ARBA00022676"/>
    </source>
</evidence>
<keyword evidence="4" id="KW-1133">Transmembrane helix</keyword>
<keyword evidence="3 5" id="KW-0808">Transferase</keyword>
<evidence type="ECO:0000256" key="3">
    <source>
        <dbReference type="ARBA" id="ARBA00022679"/>
    </source>
</evidence>